<gene>
    <name evidence="1" type="ORF">SDC9_206364</name>
</gene>
<dbReference type="EMBL" id="VSSQ01131628">
    <property type="protein sequence ID" value="MPN58654.1"/>
    <property type="molecule type" value="Genomic_DNA"/>
</dbReference>
<protein>
    <submittedName>
        <fullName evidence="1">Uncharacterized protein</fullName>
    </submittedName>
</protein>
<comment type="caution">
    <text evidence="1">The sequence shown here is derived from an EMBL/GenBank/DDBJ whole genome shotgun (WGS) entry which is preliminary data.</text>
</comment>
<sequence length="70" mass="8025">MGAFRALITIDEETNKYAWIKDPLVVWDKIGGKLATIILDEKSDNPDVLAKNTNLWSNLFKEVYIYGFMS</sequence>
<evidence type="ECO:0000313" key="1">
    <source>
        <dbReference type="EMBL" id="MPN58654.1"/>
    </source>
</evidence>
<dbReference type="AlphaFoldDB" id="A0A645JE16"/>
<reference evidence="1" key="1">
    <citation type="submission" date="2019-08" db="EMBL/GenBank/DDBJ databases">
        <authorList>
            <person name="Kucharzyk K."/>
            <person name="Murdoch R.W."/>
            <person name="Higgins S."/>
            <person name="Loffler F."/>
        </authorList>
    </citation>
    <scope>NUCLEOTIDE SEQUENCE</scope>
</reference>
<proteinExistence type="predicted"/>
<organism evidence="1">
    <name type="scientific">bioreactor metagenome</name>
    <dbReference type="NCBI Taxonomy" id="1076179"/>
    <lineage>
        <taxon>unclassified sequences</taxon>
        <taxon>metagenomes</taxon>
        <taxon>ecological metagenomes</taxon>
    </lineage>
</organism>
<name>A0A645JE16_9ZZZZ</name>
<accession>A0A645JE16</accession>